<accession>A0AAV9ZH17</accession>
<organism evidence="1 2">
    <name type="scientific">Favolaschia claudopus</name>
    <dbReference type="NCBI Taxonomy" id="2862362"/>
    <lineage>
        <taxon>Eukaryota</taxon>
        <taxon>Fungi</taxon>
        <taxon>Dikarya</taxon>
        <taxon>Basidiomycota</taxon>
        <taxon>Agaricomycotina</taxon>
        <taxon>Agaricomycetes</taxon>
        <taxon>Agaricomycetidae</taxon>
        <taxon>Agaricales</taxon>
        <taxon>Marasmiineae</taxon>
        <taxon>Mycenaceae</taxon>
        <taxon>Favolaschia</taxon>
    </lineage>
</organism>
<dbReference type="AlphaFoldDB" id="A0AAV9ZH17"/>
<comment type="caution">
    <text evidence="1">The sequence shown here is derived from an EMBL/GenBank/DDBJ whole genome shotgun (WGS) entry which is preliminary data.</text>
</comment>
<dbReference type="Proteomes" id="UP001362999">
    <property type="component" value="Unassembled WGS sequence"/>
</dbReference>
<sequence>MHPSLHCRNLNGLPPEIRIVANAAVSATRKCQHLQHLHTFAGGAPQSQRILLLPVAYLNLDPLEIPGPESFDAEPSPPAVALDSCWRALISIALIYPMRLPEDVAAELWTRLSPWAEFFDTYGQQLPNASAVLPQTFYTSMLGILHTLGQTAEMLALIVLKPWICKGMKGHQPIFTLYDYSDGAVKISVNSASSKPSTAELAGPEWIDILHRAAMAPGRIKIDVVKTQHPTGAQYLVVPLRANTSTVQEELYRVAEYLQLRGGSVDSQDTNLILFERLITVADHSSIVEFH</sequence>
<evidence type="ECO:0000313" key="2">
    <source>
        <dbReference type="Proteomes" id="UP001362999"/>
    </source>
</evidence>
<gene>
    <name evidence="1" type="ORF">R3P38DRAFT_3234086</name>
</gene>
<keyword evidence="2" id="KW-1185">Reference proteome</keyword>
<protein>
    <submittedName>
        <fullName evidence="1">Uncharacterized protein</fullName>
    </submittedName>
</protein>
<proteinExistence type="predicted"/>
<name>A0AAV9ZH17_9AGAR</name>
<reference evidence="1 2" key="1">
    <citation type="journal article" date="2024" name="J Genomics">
        <title>Draft genome sequencing and assembly of Favolaschia claudopus CIRM-BRFM 2984 isolated from oak limbs.</title>
        <authorList>
            <person name="Navarro D."/>
            <person name="Drula E."/>
            <person name="Chaduli D."/>
            <person name="Cazenave R."/>
            <person name="Ahrendt S."/>
            <person name="Wang J."/>
            <person name="Lipzen A."/>
            <person name="Daum C."/>
            <person name="Barry K."/>
            <person name="Grigoriev I.V."/>
            <person name="Favel A."/>
            <person name="Rosso M.N."/>
            <person name="Martin F."/>
        </authorList>
    </citation>
    <scope>NUCLEOTIDE SEQUENCE [LARGE SCALE GENOMIC DNA]</scope>
    <source>
        <strain evidence="1 2">CIRM-BRFM 2984</strain>
    </source>
</reference>
<evidence type="ECO:0000313" key="1">
    <source>
        <dbReference type="EMBL" id="KAK6981648.1"/>
    </source>
</evidence>
<dbReference type="EMBL" id="JAWWNJ010000149">
    <property type="protein sequence ID" value="KAK6981648.1"/>
    <property type="molecule type" value="Genomic_DNA"/>
</dbReference>